<protein>
    <submittedName>
        <fullName evidence="9">Uncharacterized protein</fullName>
    </submittedName>
</protein>
<evidence type="ECO:0000256" key="6">
    <source>
        <dbReference type="ARBA" id="ARBA00023004"/>
    </source>
</evidence>
<dbReference type="InterPro" id="IPR018495">
    <property type="entry name" value="Succ_DH_cyt_bsu_CS"/>
</dbReference>
<feature type="transmembrane region" description="Helical" evidence="8">
    <location>
        <begin position="100"/>
        <end position="122"/>
    </location>
</feature>
<dbReference type="Proteomes" id="UP001306508">
    <property type="component" value="Unassembled WGS sequence"/>
</dbReference>
<keyword evidence="6" id="KW-0408">Iron</keyword>
<evidence type="ECO:0000256" key="7">
    <source>
        <dbReference type="ARBA" id="ARBA00023136"/>
    </source>
</evidence>
<dbReference type="GO" id="GO:0031966">
    <property type="term" value="C:mitochondrial membrane"/>
    <property type="evidence" value="ECO:0007669"/>
    <property type="project" value="UniProtKB-ARBA"/>
</dbReference>
<sequence>MLKAGLPKFYSTLITDQANHLCTKTFLVASRSTSLISHFSTSSIKNDKVPYIDTTNLMDKNGIETPELIKQRKQRPISPHLTIYQPQLTWYLSSLHRLSLIFLGFAFYGITMLFGLGSLVGLDITTQKVVNWYHDKVSRMNKWVGLTIKAGFAYLFALQYGGAIRHLIWDTASELTLKGVYRTGYALIGFTFAAGSYLLTL</sequence>
<evidence type="ECO:0000313" key="9">
    <source>
        <dbReference type="EMBL" id="KAK5778830.1"/>
    </source>
</evidence>
<evidence type="ECO:0000256" key="4">
    <source>
        <dbReference type="ARBA" id="ARBA00022723"/>
    </source>
</evidence>
<comment type="caution">
    <text evidence="9">The sequence shown here is derived from an EMBL/GenBank/DDBJ whole genome shotgun (WGS) entry which is preliminary data.</text>
</comment>
<dbReference type="InterPro" id="IPR014314">
    <property type="entry name" value="Succ_DH_cytb556"/>
</dbReference>
<gene>
    <name evidence="9" type="ORF">RI543_003755</name>
</gene>
<reference evidence="10" key="1">
    <citation type="submission" date="2023-07" db="EMBL/GenBank/DDBJ databases">
        <title>A draft genome of Kazachstania heterogenica Y-27499.</title>
        <authorList>
            <person name="Donic C."/>
            <person name="Kralova J.S."/>
            <person name="Fidel L."/>
            <person name="Ben-Dor S."/>
            <person name="Jung S."/>
        </authorList>
    </citation>
    <scope>NUCLEOTIDE SEQUENCE [LARGE SCALE GENOMIC DNA]</scope>
    <source>
        <strain evidence="10">Y27499</strain>
    </source>
</reference>
<organism evidence="9 10">
    <name type="scientific">Arxiozyma heterogenica</name>
    <dbReference type="NCBI Taxonomy" id="278026"/>
    <lineage>
        <taxon>Eukaryota</taxon>
        <taxon>Fungi</taxon>
        <taxon>Dikarya</taxon>
        <taxon>Ascomycota</taxon>
        <taxon>Saccharomycotina</taxon>
        <taxon>Saccharomycetes</taxon>
        <taxon>Saccharomycetales</taxon>
        <taxon>Saccharomycetaceae</taxon>
        <taxon>Arxiozyma</taxon>
    </lineage>
</organism>
<dbReference type="Pfam" id="PF01127">
    <property type="entry name" value="Sdh_cyt"/>
    <property type="match status" value="1"/>
</dbReference>
<feature type="transmembrane region" description="Helical" evidence="8">
    <location>
        <begin position="180"/>
        <end position="199"/>
    </location>
</feature>
<evidence type="ECO:0000256" key="8">
    <source>
        <dbReference type="SAM" id="Phobius"/>
    </source>
</evidence>
<accession>A0AAN8A813</accession>
<evidence type="ECO:0000256" key="5">
    <source>
        <dbReference type="ARBA" id="ARBA00022989"/>
    </source>
</evidence>
<evidence type="ECO:0000313" key="10">
    <source>
        <dbReference type="Proteomes" id="UP001306508"/>
    </source>
</evidence>
<dbReference type="GO" id="GO:0006121">
    <property type="term" value="P:mitochondrial electron transport, succinate to ubiquinone"/>
    <property type="evidence" value="ECO:0007669"/>
    <property type="project" value="TreeGrafter"/>
</dbReference>
<dbReference type="InterPro" id="IPR034804">
    <property type="entry name" value="SQR/QFR_C/D"/>
</dbReference>
<keyword evidence="10" id="KW-1185">Reference proteome</keyword>
<dbReference type="SUPFAM" id="SSF81343">
    <property type="entry name" value="Fumarate reductase respiratory complex transmembrane subunits"/>
    <property type="match status" value="1"/>
</dbReference>
<dbReference type="InterPro" id="IPR000701">
    <property type="entry name" value="SuccDH_FuR_B_TM-su"/>
</dbReference>
<dbReference type="PANTHER" id="PTHR10978">
    <property type="entry name" value="SUCCINATE DEHYDROGENASE CYTOCHROME B560 SUBUNIT"/>
    <property type="match status" value="1"/>
</dbReference>
<comment type="subcellular location">
    <subcellularLocation>
        <location evidence="1">Membrane</location>
        <topology evidence="1">Multi-pass membrane protein</topology>
    </subcellularLocation>
</comment>
<keyword evidence="3 8" id="KW-0812">Transmembrane</keyword>
<keyword evidence="5 8" id="KW-1133">Transmembrane helix</keyword>
<proteinExistence type="predicted"/>
<evidence type="ECO:0000256" key="1">
    <source>
        <dbReference type="ARBA" id="ARBA00004141"/>
    </source>
</evidence>
<keyword evidence="7 8" id="KW-0472">Membrane</keyword>
<dbReference type="PROSITE" id="PS01000">
    <property type="entry name" value="SDH_CYT_1"/>
    <property type="match status" value="1"/>
</dbReference>
<evidence type="ECO:0000256" key="2">
    <source>
        <dbReference type="ARBA" id="ARBA00022617"/>
    </source>
</evidence>
<dbReference type="AlphaFoldDB" id="A0AAN8A813"/>
<dbReference type="PANTHER" id="PTHR10978:SF5">
    <property type="entry name" value="SUCCINATE DEHYDROGENASE CYTOCHROME B560 SUBUNIT, MITOCHONDRIAL"/>
    <property type="match status" value="1"/>
</dbReference>
<name>A0AAN8A813_9SACH</name>
<dbReference type="EMBL" id="JAWIZZ010000051">
    <property type="protein sequence ID" value="KAK5778830.1"/>
    <property type="molecule type" value="Genomic_DNA"/>
</dbReference>
<dbReference type="CDD" id="cd03499">
    <property type="entry name" value="SQR_TypeC_SdhC"/>
    <property type="match status" value="1"/>
</dbReference>
<keyword evidence="2" id="KW-0349">Heme</keyword>
<keyword evidence="4" id="KW-0479">Metal-binding</keyword>
<dbReference type="GO" id="GO:0006099">
    <property type="term" value="P:tricarboxylic acid cycle"/>
    <property type="evidence" value="ECO:0007669"/>
    <property type="project" value="InterPro"/>
</dbReference>
<dbReference type="GO" id="GO:0046872">
    <property type="term" value="F:metal ion binding"/>
    <property type="evidence" value="ECO:0007669"/>
    <property type="project" value="UniProtKB-KW"/>
</dbReference>
<evidence type="ECO:0000256" key="3">
    <source>
        <dbReference type="ARBA" id="ARBA00022692"/>
    </source>
</evidence>
<dbReference type="Gene3D" id="1.20.1300.10">
    <property type="entry name" value="Fumarate reductase/succinate dehydrogenase, transmembrane subunit"/>
    <property type="match status" value="1"/>
</dbReference>
<feature type="transmembrane region" description="Helical" evidence="8">
    <location>
        <begin position="143"/>
        <end position="160"/>
    </location>
</feature>
<dbReference type="GO" id="GO:0009055">
    <property type="term" value="F:electron transfer activity"/>
    <property type="evidence" value="ECO:0007669"/>
    <property type="project" value="InterPro"/>
</dbReference>